<dbReference type="AlphaFoldDB" id="A0A7J7N7N9"/>
<feature type="compositionally biased region" description="Low complexity" evidence="1">
    <location>
        <begin position="17"/>
        <end position="31"/>
    </location>
</feature>
<feature type="region of interest" description="Disordered" evidence="1">
    <location>
        <begin position="1"/>
        <end position="31"/>
    </location>
</feature>
<dbReference type="OrthoDB" id="10254221at2759"/>
<organism evidence="2 3">
    <name type="scientific">Kingdonia uniflora</name>
    <dbReference type="NCBI Taxonomy" id="39325"/>
    <lineage>
        <taxon>Eukaryota</taxon>
        <taxon>Viridiplantae</taxon>
        <taxon>Streptophyta</taxon>
        <taxon>Embryophyta</taxon>
        <taxon>Tracheophyta</taxon>
        <taxon>Spermatophyta</taxon>
        <taxon>Magnoliopsida</taxon>
        <taxon>Ranunculales</taxon>
        <taxon>Circaeasteraceae</taxon>
        <taxon>Kingdonia</taxon>
    </lineage>
</organism>
<comment type="caution">
    <text evidence="2">The sequence shown here is derived from an EMBL/GenBank/DDBJ whole genome shotgun (WGS) entry which is preliminary data.</text>
</comment>
<accession>A0A7J7N7N9</accession>
<dbReference type="EMBL" id="JACGCM010001004">
    <property type="protein sequence ID" value="KAF6163040.1"/>
    <property type="molecule type" value="Genomic_DNA"/>
</dbReference>
<evidence type="ECO:0000313" key="3">
    <source>
        <dbReference type="Proteomes" id="UP000541444"/>
    </source>
</evidence>
<evidence type="ECO:0000256" key="1">
    <source>
        <dbReference type="SAM" id="MobiDB-lite"/>
    </source>
</evidence>
<name>A0A7J7N7N9_9MAGN</name>
<dbReference type="Proteomes" id="UP000541444">
    <property type="component" value="Unassembled WGS sequence"/>
</dbReference>
<keyword evidence="3" id="KW-1185">Reference proteome</keyword>
<evidence type="ECO:0000313" key="2">
    <source>
        <dbReference type="EMBL" id="KAF6163040.1"/>
    </source>
</evidence>
<sequence>AVGSFNQAWSSRKGSRHNNNNKSLSSNSSPSLQRLFRCQNKIEDINNDVETTTTQQSVSITLDNVNPVGLGRKSRQIFDQVWHNFSCLGQISRTNTDDTLEFTVPGAQNTTVLVVARSVNIVTGDVGEPLTLKYVVEGCNKIIYCATARSTITGDLNRVDHQGVYNISKAFQDYNNKLAQIQAGKSSKSKLLLSKFKSGESLQGWEVSEGTYFRM</sequence>
<gene>
    <name evidence="2" type="ORF">GIB67_033311</name>
</gene>
<feature type="non-terminal residue" evidence="2">
    <location>
        <position position="1"/>
    </location>
</feature>
<proteinExistence type="predicted"/>
<reference evidence="2 3" key="1">
    <citation type="journal article" date="2020" name="IScience">
        <title>Genome Sequencing of the Endangered Kingdonia uniflora (Circaeasteraceae, Ranunculales) Reveals Potential Mechanisms of Evolutionary Specialization.</title>
        <authorList>
            <person name="Sun Y."/>
            <person name="Deng T."/>
            <person name="Zhang A."/>
            <person name="Moore M.J."/>
            <person name="Landis J.B."/>
            <person name="Lin N."/>
            <person name="Zhang H."/>
            <person name="Zhang X."/>
            <person name="Huang J."/>
            <person name="Zhang X."/>
            <person name="Sun H."/>
            <person name="Wang H."/>
        </authorList>
    </citation>
    <scope>NUCLEOTIDE SEQUENCE [LARGE SCALE GENOMIC DNA]</scope>
    <source>
        <strain evidence="2">TB1705</strain>
        <tissue evidence="2">Leaf</tissue>
    </source>
</reference>
<feature type="compositionally biased region" description="Polar residues" evidence="1">
    <location>
        <begin position="1"/>
        <end position="12"/>
    </location>
</feature>
<protein>
    <submittedName>
        <fullName evidence="2">Uncharacterized protein</fullName>
    </submittedName>
</protein>